<reference evidence="1 3" key="1">
    <citation type="journal article" date="2018" name="BMC Genomics">
        <title>Comparative genome analysis of jujube witches'-broom Phytoplasma, an obligate pathogen that causes jujube witches'-broom disease.</title>
        <authorList>
            <person name="Wang J."/>
            <person name="Song L."/>
            <person name="Jiao Q."/>
            <person name="Yang S."/>
            <person name="Gao R."/>
            <person name="Lu X."/>
            <person name="Zhou G."/>
        </authorList>
    </citation>
    <scope>NUCLEOTIDE SEQUENCE [LARGE SCALE GENOMIC DNA]</scope>
    <source>
        <strain evidence="1">Jwb-nky</strain>
    </source>
</reference>
<evidence type="ECO:0000313" key="3">
    <source>
        <dbReference type="Proteomes" id="UP000272462"/>
    </source>
</evidence>
<dbReference type="KEGG" id="pzi:CWO85_01525"/>
<dbReference type="Proteomes" id="UP000272462">
    <property type="component" value="Chromosome"/>
</dbReference>
<dbReference type="RefSeq" id="WP_121463935.1">
    <property type="nucleotide sequence ID" value="NZ_CP025121.1"/>
</dbReference>
<keyword evidence="3" id="KW-1185">Reference proteome</keyword>
<organism evidence="1 3">
    <name type="scientific">Ziziphus jujuba witches'-broom phytoplasma</name>
    <dbReference type="NCBI Taxonomy" id="135727"/>
    <lineage>
        <taxon>Bacteria</taxon>
        <taxon>Bacillati</taxon>
        <taxon>Mycoplasmatota</taxon>
        <taxon>Mollicutes</taxon>
        <taxon>Acholeplasmatales</taxon>
        <taxon>Acholeplasmataceae</taxon>
        <taxon>Candidatus Phytoplasma</taxon>
        <taxon>16SrV (Elm yellows group)</taxon>
    </lineage>
</organism>
<accession>A0A660HMG2</accession>
<dbReference type="KEGG" id="pzi:CWO85_02085"/>
<dbReference type="AlphaFoldDB" id="A0A660HMG2"/>
<dbReference type="EMBL" id="CP025121">
    <property type="protein sequence ID" value="AYJ01205.1"/>
    <property type="molecule type" value="Genomic_DNA"/>
</dbReference>
<dbReference type="EMBL" id="CP025121">
    <property type="protein sequence ID" value="AYJ01302.1"/>
    <property type="molecule type" value="Genomic_DNA"/>
</dbReference>
<evidence type="ECO:0000313" key="1">
    <source>
        <dbReference type="EMBL" id="AYJ01205.1"/>
    </source>
</evidence>
<protein>
    <submittedName>
        <fullName evidence="1">Uncharacterized protein</fullName>
    </submittedName>
</protein>
<proteinExistence type="predicted"/>
<evidence type="ECO:0000313" key="2">
    <source>
        <dbReference type="EMBL" id="AYJ01302.1"/>
    </source>
</evidence>
<dbReference type="OrthoDB" id="386130at2"/>
<sequence>MKDQIKKLEKQIKNKKEIKMTNQKKEFNIFDIAKYLLDNCLQKYGSGITQIQKLLYYVQGEYLIRYYKPLFNEEIQFYQYLTTKNSNYHVESI</sequence>
<name>A0A660HMG2_ZIZJU</name>
<gene>
    <name evidence="1" type="ORF">CWO85_01525</name>
    <name evidence="2" type="ORF">CWO85_02085</name>
</gene>